<dbReference type="InterPro" id="IPR036856">
    <property type="entry name" value="Ald_Oxase/Xan_DH_a/b_sf"/>
</dbReference>
<keyword evidence="2 4" id="KW-0479">Metal-binding</keyword>
<dbReference type="SUPFAM" id="SSF56003">
    <property type="entry name" value="Molybdenum cofactor-binding domain"/>
    <property type="match status" value="2"/>
</dbReference>
<protein>
    <submittedName>
        <fullName evidence="7">Molybdopterin cofactor-binding domain-containing protein</fullName>
    </submittedName>
</protein>
<keyword evidence="1 4" id="KW-0349">Heme</keyword>
<dbReference type="InterPro" id="IPR036909">
    <property type="entry name" value="Cyt_c-like_dom_sf"/>
</dbReference>
<evidence type="ECO:0000256" key="5">
    <source>
        <dbReference type="SAM" id="MobiDB-lite"/>
    </source>
</evidence>
<name>A0ABU8WCD9_9BURK</name>
<feature type="region of interest" description="Disordered" evidence="5">
    <location>
        <begin position="767"/>
        <end position="807"/>
    </location>
</feature>
<feature type="compositionally biased region" description="Pro residues" evidence="5">
    <location>
        <begin position="27"/>
        <end position="42"/>
    </location>
</feature>
<evidence type="ECO:0000313" key="8">
    <source>
        <dbReference type="Proteomes" id="UP001385892"/>
    </source>
</evidence>
<keyword evidence="3 4" id="KW-0408">Iron</keyword>
<dbReference type="PROSITE" id="PS51007">
    <property type="entry name" value="CYTC"/>
    <property type="match status" value="3"/>
</dbReference>
<evidence type="ECO:0000256" key="4">
    <source>
        <dbReference type="PROSITE-ProRule" id="PRU00433"/>
    </source>
</evidence>
<dbReference type="InterPro" id="IPR009056">
    <property type="entry name" value="Cyt_c-like_dom"/>
</dbReference>
<dbReference type="Gene3D" id="1.10.760.10">
    <property type="entry name" value="Cytochrome c-like domain"/>
    <property type="match status" value="3"/>
</dbReference>
<dbReference type="PANTHER" id="PTHR47495">
    <property type="entry name" value="ALDEHYDE DEHYDROGENASE"/>
    <property type="match status" value="1"/>
</dbReference>
<dbReference type="RefSeq" id="WP_340340273.1">
    <property type="nucleotide sequence ID" value="NZ_JBBKZT010000001.1"/>
</dbReference>
<dbReference type="Pfam" id="PF00034">
    <property type="entry name" value="Cytochrom_C"/>
    <property type="match status" value="1"/>
</dbReference>
<evidence type="ECO:0000313" key="7">
    <source>
        <dbReference type="EMBL" id="MEJ8845086.1"/>
    </source>
</evidence>
<comment type="caution">
    <text evidence="7">The sequence shown here is derived from an EMBL/GenBank/DDBJ whole genome shotgun (WGS) entry which is preliminary data.</text>
</comment>
<evidence type="ECO:0000259" key="6">
    <source>
        <dbReference type="PROSITE" id="PS51007"/>
    </source>
</evidence>
<dbReference type="Gene3D" id="3.90.1170.50">
    <property type="entry name" value="Aldehyde oxidase/xanthine dehydrogenase, a/b hammerhead"/>
    <property type="match status" value="1"/>
</dbReference>
<organism evidence="7 8">
    <name type="scientific">Variovorax rhizosphaerae</name>
    <dbReference type="NCBI Taxonomy" id="1836200"/>
    <lineage>
        <taxon>Bacteria</taxon>
        <taxon>Pseudomonadati</taxon>
        <taxon>Pseudomonadota</taxon>
        <taxon>Betaproteobacteria</taxon>
        <taxon>Burkholderiales</taxon>
        <taxon>Comamonadaceae</taxon>
        <taxon>Variovorax</taxon>
    </lineage>
</organism>
<keyword evidence="8" id="KW-1185">Reference proteome</keyword>
<dbReference type="InterPro" id="IPR052516">
    <property type="entry name" value="N-heterocyclic_Hydroxylase"/>
</dbReference>
<feature type="region of interest" description="Disordered" evidence="5">
    <location>
        <begin position="17"/>
        <end position="46"/>
    </location>
</feature>
<sequence length="1269" mass="135263">MTRRADAPRTRRDFLEADGALVIVRDTPPPPAPAPGQPPGVPGNPAEGPEVLLALWDDGSATALNGHVDLGTGLQTALSQIVCEELDLPLTQLRMVLGDTARVPNQGATIASASIQIHAAPLRLAAAQARAWLIAQASEWLGIQETELTVTDGRVHARADATVGRSFAELLQGQRSVQMLEGGIGLKHADDYRLVGQSVPRVDIPAKLAGDTVFVHDMRVPGMLHGRVVRPPYAGADHGDFIGNTLESVDEASIAHIPGIRAVVVIRDFVGIVAEREEHAEQALRELRVTWKPWPGLPSLDDLEGALRANPSTQRLLVDEGDVDTALANATQPMLRTYVWPYQMHASIGPSCALADWRGDARGTALTVWAGTQNPHVLRADLARLTGLPDVAIDVVRMEAAGCYGRNGADDVAADAALLSRAVNAPVRVQLTREQEHLWEPKGAAQLMQVNGGLAADGSVAAYDFETSYPSNGAPTLALLLTRTIEPVAQAFEMGDRTARPPYAYENLRVKVNDMAPIVRASWLRGVSALPSSFAHESYIDELATASGIDPVEFRLRRLPDERAAELLRATAQRAGWRMRTGPQENADGGLGQGGDILFGQGVAYARYVHSKWPGFGAAWAAWVADVEVNKKTGEVHVRRVVVGHDAGLVINPAGVEHQVHGNVIQTTSRALKEKVQFAPQEGPNAGVVASREWGSYPIINFREVPVIDIVHMPRPGEPSLGAGESSSVPGTAAIANAIFDATGVRFRSPPFTPEVVLAALQPLPPAEDAQSPDLLPRPLGEGRGEGQQRSTADAAAPPSQPPCKQPEAAALRTVPFHAGGTGAAVLSPSGRRSKTAWATAFVLGSIGAITGLLGWRSPIAPVSVSSPVYTQDTIERGRTLAAIGDCAVCHTAPGGQPNAGGRAMETPFGTLYTTNLTPDPQTGIGQWSFSAFQRAMREGISRDGHRLYPAFPYTAFAKTSDDDLTALYAYFMSQPAVRNETPASELKFPYNVRPLMGFWNATFHDPAPYQPVATQSAEWNRGAYLVEGLGHCGACHTPRNALGAEQGGSAYLSGAMVDGWEAPALTARSSSAVPWNADALYSYLRNGHSPRHGIAGGPMAEVVRELTAVPDADIRAMATYLASFNPTLTEPEADAKARQAIDSAASRQGQLLGPAQRMFDSACASCHHDGNGPTLLGVNTPLALNSNLTSATPDNLLRTMLDGVREPATRDIGFMPAFRDVLDDRQIAELAGYMRARFAPQQPAWTDLASQVARVRATHPPPSHTVAR</sequence>
<accession>A0ABU8WCD9</accession>
<dbReference type="Proteomes" id="UP001385892">
    <property type="component" value="Unassembled WGS sequence"/>
</dbReference>
<dbReference type="InterPro" id="IPR008274">
    <property type="entry name" value="AldOxase/xan_DH_MoCoBD1"/>
</dbReference>
<dbReference type="EMBL" id="JBBKZT010000001">
    <property type="protein sequence ID" value="MEJ8845086.1"/>
    <property type="molecule type" value="Genomic_DNA"/>
</dbReference>
<dbReference type="SUPFAM" id="SSF46626">
    <property type="entry name" value="Cytochrome c"/>
    <property type="match status" value="3"/>
</dbReference>
<evidence type="ECO:0000256" key="3">
    <source>
        <dbReference type="ARBA" id="ARBA00023004"/>
    </source>
</evidence>
<dbReference type="SUPFAM" id="SSF54665">
    <property type="entry name" value="CO dehydrogenase molybdoprotein N-domain-like"/>
    <property type="match status" value="1"/>
</dbReference>
<dbReference type="Pfam" id="PF02738">
    <property type="entry name" value="MoCoBD_1"/>
    <property type="match status" value="1"/>
</dbReference>
<dbReference type="InterPro" id="IPR006311">
    <property type="entry name" value="TAT_signal"/>
</dbReference>
<dbReference type="Pfam" id="PF13442">
    <property type="entry name" value="Cytochrome_CBB3"/>
    <property type="match status" value="1"/>
</dbReference>
<proteinExistence type="predicted"/>
<dbReference type="PANTHER" id="PTHR47495:SF1">
    <property type="entry name" value="BLL3820 PROTEIN"/>
    <property type="match status" value="1"/>
</dbReference>
<dbReference type="InterPro" id="IPR046867">
    <property type="entry name" value="AldOxase/xan_DH_MoCoBD2"/>
</dbReference>
<dbReference type="SMART" id="SM01008">
    <property type="entry name" value="Ald_Xan_dh_C"/>
    <property type="match status" value="1"/>
</dbReference>
<evidence type="ECO:0000256" key="2">
    <source>
        <dbReference type="ARBA" id="ARBA00022723"/>
    </source>
</evidence>
<gene>
    <name evidence="7" type="ORF">WKW82_00385</name>
</gene>
<dbReference type="PROSITE" id="PS51318">
    <property type="entry name" value="TAT"/>
    <property type="match status" value="1"/>
</dbReference>
<feature type="domain" description="Cytochrome c" evidence="6">
    <location>
        <begin position="1151"/>
        <end position="1239"/>
    </location>
</feature>
<evidence type="ECO:0000256" key="1">
    <source>
        <dbReference type="ARBA" id="ARBA00022617"/>
    </source>
</evidence>
<dbReference type="InterPro" id="IPR000674">
    <property type="entry name" value="Ald_Oxase/Xan_DH_a/b"/>
</dbReference>
<dbReference type="Pfam" id="PF20256">
    <property type="entry name" value="MoCoBD_2"/>
    <property type="match status" value="2"/>
</dbReference>
<reference evidence="7 8" key="1">
    <citation type="submission" date="2024-03" db="EMBL/GenBank/DDBJ databases">
        <title>Novel species of the genus Variovorax.</title>
        <authorList>
            <person name="Liu Q."/>
            <person name="Xin Y.-H."/>
        </authorList>
    </citation>
    <scope>NUCLEOTIDE SEQUENCE [LARGE SCALE GENOMIC DNA]</scope>
    <source>
        <strain evidence="7 8">KACC 18900</strain>
    </source>
</reference>
<feature type="domain" description="Cytochrome c" evidence="6">
    <location>
        <begin position="873"/>
        <end position="976"/>
    </location>
</feature>
<dbReference type="InterPro" id="IPR037165">
    <property type="entry name" value="AldOxase/xan_DH_Mopterin-bd_sf"/>
</dbReference>
<dbReference type="Gene3D" id="3.30.365.10">
    <property type="entry name" value="Aldehyde oxidase/xanthine dehydrogenase, molybdopterin binding domain"/>
    <property type="match status" value="4"/>
</dbReference>
<feature type="domain" description="Cytochrome c" evidence="6">
    <location>
        <begin position="1018"/>
        <end position="1126"/>
    </location>
</feature>